<keyword evidence="2" id="KW-1185">Reference proteome</keyword>
<evidence type="ECO:0000313" key="2">
    <source>
        <dbReference type="Proteomes" id="UP000585474"/>
    </source>
</evidence>
<reference evidence="2" key="1">
    <citation type="submission" date="2019-07" db="EMBL/GenBank/DDBJ databases">
        <title>De Novo Assembly of kiwifruit Actinidia rufa.</title>
        <authorList>
            <person name="Sugita-Konishi S."/>
            <person name="Sato K."/>
            <person name="Mori E."/>
            <person name="Abe Y."/>
            <person name="Kisaki G."/>
            <person name="Hamano K."/>
            <person name="Suezawa K."/>
            <person name="Otani M."/>
            <person name="Fukuda T."/>
            <person name="Manabe T."/>
            <person name="Gomi K."/>
            <person name="Tabuchi M."/>
            <person name="Akimitsu K."/>
            <person name="Kataoka I."/>
        </authorList>
    </citation>
    <scope>NUCLEOTIDE SEQUENCE [LARGE SCALE GENOMIC DNA]</scope>
    <source>
        <strain evidence="2">cv. Fuchu</strain>
    </source>
</reference>
<evidence type="ECO:0000313" key="1">
    <source>
        <dbReference type="EMBL" id="GFS45990.1"/>
    </source>
</evidence>
<proteinExistence type="predicted"/>
<organism evidence="1 2">
    <name type="scientific">Actinidia rufa</name>
    <dbReference type="NCBI Taxonomy" id="165716"/>
    <lineage>
        <taxon>Eukaryota</taxon>
        <taxon>Viridiplantae</taxon>
        <taxon>Streptophyta</taxon>
        <taxon>Embryophyta</taxon>
        <taxon>Tracheophyta</taxon>
        <taxon>Spermatophyta</taxon>
        <taxon>Magnoliopsida</taxon>
        <taxon>eudicotyledons</taxon>
        <taxon>Gunneridae</taxon>
        <taxon>Pentapetalae</taxon>
        <taxon>asterids</taxon>
        <taxon>Ericales</taxon>
        <taxon>Actinidiaceae</taxon>
        <taxon>Actinidia</taxon>
    </lineage>
</organism>
<name>A0A7J0DZI4_9ERIC</name>
<dbReference type="AlphaFoldDB" id="A0A7J0DZI4"/>
<dbReference type="EMBL" id="BJWL01000457">
    <property type="protein sequence ID" value="GFS45990.1"/>
    <property type="molecule type" value="Genomic_DNA"/>
</dbReference>
<protein>
    <submittedName>
        <fullName evidence="1">Transcription activator</fullName>
    </submittedName>
</protein>
<accession>A0A7J0DZI4</accession>
<comment type="caution">
    <text evidence="1">The sequence shown here is derived from an EMBL/GenBank/DDBJ whole genome shotgun (WGS) entry which is preliminary data.</text>
</comment>
<dbReference type="OrthoDB" id="10265867at2759"/>
<gene>
    <name evidence="1" type="ORF">Acr_00g0099380</name>
</gene>
<sequence length="167" mass="18514">MNTPRDVSGTCPTRVRIRGVSDTSTLPLKECLCFLDGNPYSLITTPRQQCSPPYPFFETSKGRRNASLKGDAQGWEVLLEAMKKARRLNNHVFSMLKARCPLEDKQACAIKQSGAPLHRIKFENTVSAFETLPQKVPKIVVIEHANGLPSFFMASCSRDLVACALAM</sequence>
<dbReference type="Proteomes" id="UP000585474">
    <property type="component" value="Unassembled WGS sequence"/>
</dbReference>